<dbReference type="InterPro" id="IPR050641">
    <property type="entry name" value="RIFMO-like"/>
</dbReference>
<reference evidence="5 6" key="1">
    <citation type="submission" date="2019-10" db="EMBL/GenBank/DDBJ databases">
        <title>Pseudomonas dajingensis sp. nov., isolated from the profound head ulcers of farmed Murray cod (Maccullochella peelii peelii).</title>
        <authorList>
            <person name="Liu Y."/>
        </authorList>
    </citation>
    <scope>NUCLEOTIDE SEQUENCE [LARGE SCALE GENOMIC DNA]</scope>
    <source>
        <strain evidence="5 6">MC042</strain>
    </source>
</reference>
<keyword evidence="2" id="KW-0285">Flavoprotein</keyword>
<evidence type="ECO:0000256" key="1">
    <source>
        <dbReference type="ARBA" id="ARBA00001974"/>
    </source>
</evidence>
<keyword evidence="3" id="KW-0274">FAD</keyword>
<dbReference type="InterPro" id="IPR036188">
    <property type="entry name" value="FAD/NAD-bd_sf"/>
</dbReference>
<dbReference type="RefSeq" id="WP_152897256.1">
    <property type="nucleotide sequence ID" value="NZ_WHUV01000001.1"/>
</dbReference>
<protein>
    <submittedName>
        <fullName evidence="5">NAD(P)-binding protein</fullName>
    </submittedName>
</protein>
<evidence type="ECO:0000313" key="6">
    <source>
        <dbReference type="Proteomes" id="UP000486534"/>
    </source>
</evidence>
<dbReference type="PRINTS" id="PR00420">
    <property type="entry name" value="RNGMNOXGNASE"/>
</dbReference>
<dbReference type="Gene3D" id="3.50.50.60">
    <property type="entry name" value="FAD/NAD(P)-binding domain"/>
    <property type="match status" value="1"/>
</dbReference>
<dbReference type="Pfam" id="PF01494">
    <property type="entry name" value="FAD_binding_3"/>
    <property type="match status" value="1"/>
</dbReference>
<dbReference type="PANTHER" id="PTHR43004">
    <property type="entry name" value="TRK SYSTEM POTASSIUM UPTAKE PROTEIN"/>
    <property type="match status" value="1"/>
</dbReference>
<dbReference type="InterPro" id="IPR002938">
    <property type="entry name" value="FAD-bd"/>
</dbReference>
<dbReference type="Gene3D" id="3.30.70.2450">
    <property type="match status" value="1"/>
</dbReference>
<organism evidence="5 6">
    <name type="scientific">Pseudomonas piscis</name>
    <dbReference type="NCBI Taxonomy" id="2614538"/>
    <lineage>
        <taxon>Bacteria</taxon>
        <taxon>Pseudomonadati</taxon>
        <taxon>Pseudomonadota</taxon>
        <taxon>Gammaproteobacteria</taxon>
        <taxon>Pseudomonadales</taxon>
        <taxon>Pseudomonadaceae</taxon>
        <taxon>Pseudomonas</taxon>
    </lineage>
</organism>
<sequence length="516" mass="57021">MNCSDVLISGAGPTGLVLALWLRQQGVKVRIIDKTHGPGTTSRALAVQARTLELYRQLGLTQAIVERGYHVPAVNLWVKGERAAQLPFNAIGGDLTPYPFLQIFPQDEHEQLLIERLALLGTQVERDTELLAFTDHGHLVNARLRGPDGREEHCQAFYLAGCDGAHSVVRKTLGSAFPGGTYQQVFYVADVEAGGPSLDGQLHVDLDDADFLAVFPLAQSGRARLIGTVRDERAEHPEHLRFEDVSQRAMHQLKVEVGQVNWFSSYRVHHRVAEQFRCGRAFLLGDAAHLHSPAGGQGMNTGIGDAINLAWKLAAVLKGQASESLLDSYGIERMEFARRLVATTDRVFSFATADGPIAQLVRTRLAPLLLPKIAAVERAREFLFRTVSQITLNYRGMPLSAGGVGPVHGGDRLPWVRTEGQDNFDSLEYLGWQVHVYGEANEDLRDWCQARGVPLSSFDWLPAHAEAGLVRNALYLLRPDTYVALAERSADPQVLERYFRERQISPQPATALPRTP</sequence>
<dbReference type="GO" id="GO:0016709">
    <property type="term" value="F:oxidoreductase activity, acting on paired donors, with incorporation or reduction of molecular oxygen, NAD(P)H as one donor, and incorporation of one atom of oxygen"/>
    <property type="evidence" value="ECO:0007669"/>
    <property type="project" value="UniProtKB-ARBA"/>
</dbReference>
<dbReference type="GO" id="GO:0071949">
    <property type="term" value="F:FAD binding"/>
    <property type="evidence" value="ECO:0007669"/>
    <property type="project" value="InterPro"/>
</dbReference>
<gene>
    <name evidence="5" type="ORF">GDH07_09750</name>
</gene>
<dbReference type="Proteomes" id="UP000486534">
    <property type="component" value="Unassembled WGS sequence"/>
</dbReference>
<accession>A0A7X1U428</accession>
<dbReference type="PANTHER" id="PTHR43004:SF19">
    <property type="entry name" value="BINDING MONOOXYGENASE, PUTATIVE (JCVI)-RELATED"/>
    <property type="match status" value="1"/>
</dbReference>
<comment type="caution">
    <text evidence="5">The sequence shown here is derived from an EMBL/GenBank/DDBJ whole genome shotgun (WGS) entry which is preliminary data.</text>
</comment>
<evidence type="ECO:0000259" key="4">
    <source>
        <dbReference type="Pfam" id="PF01494"/>
    </source>
</evidence>
<dbReference type="AlphaFoldDB" id="A0A7X1U428"/>
<dbReference type="EMBL" id="WHUV01000001">
    <property type="protein sequence ID" value="MQA53595.1"/>
    <property type="molecule type" value="Genomic_DNA"/>
</dbReference>
<name>A0A7X1U428_9PSED</name>
<evidence type="ECO:0000313" key="5">
    <source>
        <dbReference type="EMBL" id="MQA53595.1"/>
    </source>
</evidence>
<proteinExistence type="predicted"/>
<evidence type="ECO:0000256" key="2">
    <source>
        <dbReference type="ARBA" id="ARBA00022630"/>
    </source>
</evidence>
<evidence type="ECO:0000256" key="3">
    <source>
        <dbReference type="ARBA" id="ARBA00022827"/>
    </source>
</evidence>
<dbReference type="SUPFAM" id="SSF51905">
    <property type="entry name" value="FAD/NAD(P)-binding domain"/>
    <property type="match status" value="1"/>
</dbReference>
<feature type="domain" description="FAD-binding" evidence="4">
    <location>
        <begin position="5"/>
        <end position="343"/>
    </location>
</feature>
<comment type="cofactor">
    <cofactor evidence="1">
        <name>FAD</name>
        <dbReference type="ChEBI" id="CHEBI:57692"/>
    </cofactor>
</comment>